<dbReference type="InterPro" id="IPR000182">
    <property type="entry name" value="GNAT_dom"/>
</dbReference>
<keyword evidence="1" id="KW-0808">Transferase</keyword>
<dbReference type="Proteomes" id="UP001142292">
    <property type="component" value="Unassembled WGS sequence"/>
</dbReference>
<gene>
    <name evidence="4" type="ORF">GCM10017579_32220</name>
</gene>
<evidence type="ECO:0000256" key="2">
    <source>
        <dbReference type="ARBA" id="ARBA00023315"/>
    </source>
</evidence>
<dbReference type="PROSITE" id="PS51186">
    <property type="entry name" value="GNAT"/>
    <property type="match status" value="1"/>
</dbReference>
<proteinExistence type="predicted"/>
<feature type="domain" description="N-acetyltransferase" evidence="3">
    <location>
        <begin position="18"/>
        <end position="173"/>
    </location>
</feature>
<comment type="caution">
    <text evidence="4">The sequence shown here is derived from an EMBL/GenBank/DDBJ whole genome shotgun (WGS) entry which is preliminary data.</text>
</comment>
<dbReference type="InterPro" id="IPR050832">
    <property type="entry name" value="Bact_Acetyltransf"/>
</dbReference>
<name>A0ABQ5SZB0_9ACTN</name>
<dbReference type="EMBL" id="BSEL01000006">
    <property type="protein sequence ID" value="GLJ69186.1"/>
    <property type="molecule type" value="Genomic_DNA"/>
</dbReference>
<keyword evidence="5" id="KW-1185">Reference proteome</keyword>
<keyword evidence="2" id="KW-0012">Acyltransferase</keyword>
<organism evidence="4 5">
    <name type="scientific">Nocardioides luteus</name>
    <dbReference type="NCBI Taxonomy" id="1844"/>
    <lineage>
        <taxon>Bacteria</taxon>
        <taxon>Bacillati</taxon>
        <taxon>Actinomycetota</taxon>
        <taxon>Actinomycetes</taxon>
        <taxon>Propionibacteriales</taxon>
        <taxon>Nocardioidaceae</taxon>
        <taxon>Nocardioides</taxon>
    </lineage>
</organism>
<evidence type="ECO:0000256" key="1">
    <source>
        <dbReference type="ARBA" id="ARBA00022679"/>
    </source>
</evidence>
<dbReference type="Pfam" id="PF00583">
    <property type="entry name" value="Acetyltransf_1"/>
    <property type="match status" value="1"/>
</dbReference>
<reference evidence="4" key="1">
    <citation type="journal article" date="2014" name="Int. J. Syst. Evol. Microbiol.">
        <title>Complete genome of a new Firmicutes species belonging to the dominant human colonic microbiota ('Ruminococcus bicirculans') reveals two chromosomes and a selective capacity to utilize plant glucans.</title>
        <authorList>
            <consortium name="NISC Comparative Sequencing Program"/>
            <person name="Wegmann U."/>
            <person name="Louis P."/>
            <person name="Goesmann A."/>
            <person name="Henrissat B."/>
            <person name="Duncan S.H."/>
            <person name="Flint H.J."/>
        </authorList>
    </citation>
    <scope>NUCLEOTIDE SEQUENCE</scope>
    <source>
        <strain evidence="4">VKM Ac-1246</strain>
    </source>
</reference>
<dbReference type="SUPFAM" id="SSF55729">
    <property type="entry name" value="Acyl-CoA N-acyltransferases (Nat)"/>
    <property type="match status" value="1"/>
</dbReference>
<dbReference type="InterPro" id="IPR016181">
    <property type="entry name" value="Acyl_CoA_acyltransferase"/>
</dbReference>
<dbReference type="PANTHER" id="PTHR43877">
    <property type="entry name" value="AMINOALKYLPHOSPHONATE N-ACETYLTRANSFERASE-RELATED-RELATED"/>
    <property type="match status" value="1"/>
</dbReference>
<evidence type="ECO:0000313" key="4">
    <source>
        <dbReference type="EMBL" id="GLJ69186.1"/>
    </source>
</evidence>
<dbReference type="CDD" id="cd04301">
    <property type="entry name" value="NAT_SF"/>
    <property type="match status" value="1"/>
</dbReference>
<reference evidence="4" key="2">
    <citation type="submission" date="2023-01" db="EMBL/GenBank/DDBJ databases">
        <authorList>
            <person name="Sun Q."/>
            <person name="Evtushenko L."/>
        </authorList>
    </citation>
    <scope>NUCLEOTIDE SEQUENCE</scope>
    <source>
        <strain evidence="4">VKM Ac-1246</strain>
    </source>
</reference>
<evidence type="ECO:0000259" key="3">
    <source>
        <dbReference type="PROSITE" id="PS51186"/>
    </source>
</evidence>
<protein>
    <submittedName>
        <fullName evidence="4">N-acetyltransferase</fullName>
    </submittedName>
</protein>
<accession>A0ABQ5SZB0</accession>
<evidence type="ECO:0000313" key="5">
    <source>
        <dbReference type="Proteomes" id="UP001142292"/>
    </source>
</evidence>
<dbReference type="Gene3D" id="3.40.630.30">
    <property type="match status" value="1"/>
</dbReference>
<dbReference type="PANTHER" id="PTHR43877:SF2">
    <property type="entry name" value="AMINOALKYLPHOSPHONATE N-ACETYLTRANSFERASE-RELATED"/>
    <property type="match status" value="1"/>
</dbReference>
<sequence>MTPFSQEPGIVQNIDVSVEIRRVGYDHPDAQKLVDRVQEFYVERYGEPDTDPTDPEMFEPPAGAYFLAYLDDVPVASGAWRRSGEPALGTEVTAEIKRMYVVPEAQGQGLAKRMLAHVEASARSAGFEGLVLTTGDLQHEAIGLYRAHGYVEVEPFGYYKDDELVVCMAKRLDH</sequence>